<dbReference type="Gene3D" id="3.90.176.10">
    <property type="entry name" value="Toxin ADP-ribosyltransferase, Chain A, domain 1"/>
    <property type="match status" value="1"/>
</dbReference>
<dbReference type="PANTHER" id="PTHR45641:SF19">
    <property type="entry name" value="NEPHROCYSTIN-3"/>
    <property type="match status" value="1"/>
</dbReference>
<keyword evidence="2 3" id="KW-0802">TPR repeat</keyword>
<evidence type="ECO:0000259" key="5">
    <source>
        <dbReference type="Pfam" id="PF03496"/>
    </source>
</evidence>
<dbReference type="SUPFAM" id="SSF56399">
    <property type="entry name" value="ADP-ribosylation"/>
    <property type="match status" value="1"/>
</dbReference>
<keyword evidence="4" id="KW-0472">Membrane</keyword>
<dbReference type="PROSITE" id="PS51996">
    <property type="entry name" value="TR_MART"/>
    <property type="match status" value="1"/>
</dbReference>
<dbReference type="Proteomes" id="UP000663855">
    <property type="component" value="Unassembled WGS sequence"/>
</dbReference>
<gene>
    <name evidence="6" type="ORF">CJN711_LOCUS20279</name>
</gene>
<dbReference type="SUPFAM" id="SSF48452">
    <property type="entry name" value="TPR-like"/>
    <property type="match status" value="4"/>
</dbReference>
<proteinExistence type="predicted"/>
<keyword evidence="4" id="KW-1133">Transmembrane helix</keyword>
<dbReference type="InterPro" id="IPR003540">
    <property type="entry name" value="ADP-ribosyltransferase"/>
</dbReference>
<keyword evidence="4" id="KW-0812">Transmembrane</keyword>
<name>A0A815IN96_9BILA</name>
<reference evidence="6" key="1">
    <citation type="submission" date="2021-02" db="EMBL/GenBank/DDBJ databases">
        <authorList>
            <person name="Nowell W R."/>
        </authorList>
    </citation>
    <scope>NUCLEOTIDE SEQUENCE</scope>
</reference>
<comment type="caution">
    <text evidence="6">The sequence shown here is derived from an EMBL/GenBank/DDBJ whole genome shotgun (WGS) entry which is preliminary data.</text>
</comment>
<dbReference type="AlphaFoldDB" id="A0A815IN96"/>
<feature type="repeat" description="TPR" evidence="3">
    <location>
        <begin position="553"/>
        <end position="586"/>
    </location>
</feature>
<organism evidence="6 7">
    <name type="scientific">Rotaria magnacalcarata</name>
    <dbReference type="NCBI Taxonomy" id="392030"/>
    <lineage>
        <taxon>Eukaryota</taxon>
        <taxon>Metazoa</taxon>
        <taxon>Spiralia</taxon>
        <taxon>Gnathifera</taxon>
        <taxon>Rotifera</taxon>
        <taxon>Eurotatoria</taxon>
        <taxon>Bdelloidea</taxon>
        <taxon>Philodinida</taxon>
        <taxon>Philodinidae</taxon>
        <taxon>Rotaria</taxon>
    </lineage>
</organism>
<evidence type="ECO:0000256" key="3">
    <source>
        <dbReference type="PROSITE-ProRule" id="PRU00339"/>
    </source>
</evidence>
<evidence type="ECO:0000313" key="6">
    <source>
        <dbReference type="EMBL" id="CAF1367800.1"/>
    </source>
</evidence>
<evidence type="ECO:0000256" key="1">
    <source>
        <dbReference type="ARBA" id="ARBA00022737"/>
    </source>
</evidence>
<dbReference type="InterPro" id="IPR011990">
    <property type="entry name" value="TPR-like_helical_dom_sf"/>
</dbReference>
<feature type="domain" description="ADP ribosyltransferase" evidence="5">
    <location>
        <begin position="233"/>
        <end position="399"/>
    </location>
</feature>
<feature type="transmembrane region" description="Helical" evidence="4">
    <location>
        <begin position="871"/>
        <end position="894"/>
    </location>
</feature>
<dbReference type="Gene3D" id="1.25.40.10">
    <property type="entry name" value="Tetratricopeptide repeat domain"/>
    <property type="match status" value="3"/>
</dbReference>
<dbReference type="PANTHER" id="PTHR45641">
    <property type="entry name" value="TETRATRICOPEPTIDE REPEAT PROTEIN (AFU_ORTHOLOGUE AFUA_6G03870)"/>
    <property type="match status" value="1"/>
</dbReference>
<dbReference type="SMART" id="SM00028">
    <property type="entry name" value="TPR"/>
    <property type="match status" value="8"/>
</dbReference>
<accession>A0A815IN96</accession>
<dbReference type="Pfam" id="PF13424">
    <property type="entry name" value="TPR_12"/>
    <property type="match status" value="3"/>
</dbReference>
<dbReference type="InterPro" id="IPR019734">
    <property type="entry name" value="TPR_rpt"/>
</dbReference>
<protein>
    <recommendedName>
        <fullName evidence="5">ADP ribosyltransferase domain-containing protein</fullName>
    </recommendedName>
</protein>
<feature type="repeat" description="TPR" evidence="3">
    <location>
        <begin position="724"/>
        <end position="757"/>
    </location>
</feature>
<evidence type="ECO:0000256" key="4">
    <source>
        <dbReference type="SAM" id="Phobius"/>
    </source>
</evidence>
<dbReference type="PROSITE" id="PS50005">
    <property type="entry name" value="TPR"/>
    <property type="match status" value="3"/>
</dbReference>
<dbReference type="Pfam" id="PF03496">
    <property type="entry name" value="ADPrib_exo_Tox"/>
    <property type="match status" value="1"/>
</dbReference>
<dbReference type="EMBL" id="CAJNOV010009485">
    <property type="protein sequence ID" value="CAF1367800.1"/>
    <property type="molecule type" value="Genomic_DNA"/>
</dbReference>
<evidence type="ECO:0000313" key="7">
    <source>
        <dbReference type="Proteomes" id="UP000663855"/>
    </source>
</evidence>
<sequence>MAFDGNETRQLNHEQYLENDENENAFCGNKETITLIWFDQNIQLNMKDIQLTKNMLREINDYVLFFAQLGDCIHYIKSVKSETIFLIVSGSDADVLLSEIHDLRQIDSIFIFCMDKLKYEKALIEKANYYKIIDIFIQQNSLIKSIQRNIQLAEKQINTFNLYNQNQKSSRNITNESGSFIWHQLLKDVLQKMPSGDKNAKEEMLNKCRLYYRGNQKELRNIEQFNNAYSIANALEWYTKDSFIYKLINKALRTEDVEALYTFRFYLIDLCSQLVDNHEWVLKCYKLLKLYRGTKQTQDEIQRLKNSIGHLILTNGFLSTSKSREVAEIYAGIAVVNTNASSKNLESIIFEIDYNTSIHRSSIVADVTCYSRFRDEQEFLFDLGTVFEIQDVAYDEEKKYWICKMTPSDKGLEIAKEYVNFQRNEMHDTKLDIFVLFGNLLYDMGEYIKCRHYFENLLHVQRDQDSSITIDIYRGLGRAFHGIREFELSRKYLQHAYDLCIKSESTSSNKLGIILSHIGHTCEFQGKFNTALEYYFKGLQILERDLNNKLSIAYTLTRIGTAYYGKGQDDLALEYLKKSYKYLESSVPEDHPDMTEYYNNMCMVQYHKGCYDQALYYQIKSYEGDKRILPVDNHMHLSADTNNIGKCYYKKCQYTQAMEYFEQSLDIARRVLKGDDNYRDMGMRINNIGKCFYREKNYSEALKHYEIVLKLIQKANLNDHVDKAYTLKNMGEVYLDLFNFDFALNYFTEALDMYKKTFNDLEHRDVAKCLHLIGQVYYCKNNDDDNAMCQDCYDKALNIWKNVLPGDHPDLALCYKSMALFYLHRKLDYIEAEKYFSISYHMCKQALTEDHPHLIEIHNIRQMISKSRRQATLFMTIDTVQIILFLFLFSIVLWF</sequence>
<feature type="repeat" description="TPR" evidence="3">
    <location>
        <begin position="638"/>
        <end position="671"/>
    </location>
</feature>
<evidence type="ECO:0000256" key="2">
    <source>
        <dbReference type="ARBA" id="ARBA00022803"/>
    </source>
</evidence>
<keyword evidence="1" id="KW-0677">Repeat</keyword>